<accession>A0A2G8S3A2</accession>
<dbReference type="InterPro" id="IPR040079">
    <property type="entry name" value="Glutathione_S-Trfase"/>
</dbReference>
<evidence type="ECO:0000313" key="5">
    <source>
        <dbReference type="Proteomes" id="UP000230002"/>
    </source>
</evidence>
<dbReference type="Pfam" id="PF13409">
    <property type="entry name" value="GST_N_2"/>
    <property type="match status" value="1"/>
</dbReference>
<dbReference type="SUPFAM" id="SSF47616">
    <property type="entry name" value="GST C-terminal domain-like"/>
    <property type="match status" value="1"/>
</dbReference>
<dbReference type="CDD" id="cd00570">
    <property type="entry name" value="GST_N_family"/>
    <property type="match status" value="1"/>
</dbReference>
<dbReference type="GO" id="GO:0005737">
    <property type="term" value="C:cytoplasm"/>
    <property type="evidence" value="ECO:0007669"/>
    <property type="project" value="InterPro"/>
</dbReference>
<dbReference type="InterPro" id="IPR036282">
    <property type="entry name" value="Glutathione-S-Trfase_C_sf"/>
</dbReference>
<dbReference type="Proteomes" id="UP000230002">
    <property type="component" value="Unassembled WGS sequence"/>
</dbReference>
<dbReference type="PROSITE" id="PS50404">
    <property type="entry name" value="GST_NTER"/>
    <property type="match status" value="1"/>
</dbReference>
<dbReference type="GO" id="GO:0045174">
    <property type="term" value="F:glutathione dehydrogenase (ascorbate) activity"/>
    <property type="evidence" value="ECO:0007669"/>
    <property type="project" value="UniProtKB-ARBA"/>
</dbReference>
<evidence type="ECO:0000256" key="1">
    <source>
        <dbReference type="ARBA" id="ARBA00023002"/>
    </source>
</evidence>
<dbReference type="InterPro" id="IPR036249">
    <property type="entry name" value="Thioredoxin-like_sf"/>
</dbReference>
<gene>
    <name evidence="4" type="ORF">GSI_09644</name>
</gene>
<feature type="domain" description="GST C-terminal" evidence="3">
    <location>
        <begin position="99"/>
        <end position="240"/>
    </location>
</feature>
<keyword evidence="5" id="KW-1185">Reference proteome</keyword>
<keyword evidence="1" id="KW-0560">Oxidoreductase</keyword>
<reference evidence="4 5" key="1">
    <citation type="journal article" date="2015" name="Sci. Rep.">
        <title>Chromosome-level genome map provides insights into diverse defense mechanisms in the medicinal fungus Ganoderma sinense.</title>
        <authorList>
            <person name="Zhu Y."/>
            <person name="Xu J."/>
            <person name="Sun C."/>
            <person name="Zhou S."/>
            <person name="Xu H."/>
            <person name="Nelson D.R."/>
            <person name="Qian J."/>
            <person name="Song J."/>
            <person name="Luo H."/>
            <person name="Xiang L."/>
            <person name="Li Y."/>
            <person name="Xu Z."/>
            <person name="Ji A."/>
            <person name="Wang L."/>
            <person name="Lu S."/>
            <person name="Hayward A."/>
            <person name="Sun W."/>
            <person name="Li X."/>
            <person name="Schwartz D.C."/>
            <person name="Wang Y."/>
            <person name="Chen S."/>
        </authorList>
    </citation>
    <scope>NUCLEOTIDE SEQUENCE [LARGE SCALE GENOMIC DNA]</scope>
    <source>
        <strain evidence="4 5">ZZ0214-1</strain>
    </source>
</reference>
<dbReference type="PROSITE" id="PS50405">
    <property type="entry name" value="GST_CTER"/>
    <property type="match status" value="1"/>
</dbReference>
<dbReference type="GO" id="GO:0004364">
    <property type="term" value="F:glutathione transferase activity"/>
    <property type="evidence" value="ECO:0007669"/>
    <property type="project" value="InterPro"/>
</dbReference>
<evidence type="ECO:0000259" key="3">
    <source>
        <dbReference type="PROSITE" id="PS50405"/>
    </source>
</evidence>
<dbReference type="SUPFAM" id="SSF52833">
    <property type="entry name" value="Thioredoxin-like"/>
    <property type="match status" value="1"/>
</dbReference>
<dbReference type="PANTHER" id="PTHR43968:SF6">
    <property type="entry name" value="GLUTATHIONE S-TRANSFERASE OMEGA"/>
    <property type="match status" value="1"/>
</dbReference>
<dbReference type="STRING" id="1077348.A0A2G8S3A2"/>
<dbReference type="SFLD" id="SFLDS00019">
    <property type="entry name" value="Glutathione_Transferase_(cytos"/>
    <property type="match status" value="1"/>
</dbReference>
<name>A0A2G8S3A2_9APHY</name>
<feature type="domain" description="GST N-terminal" evidence="2">
    <location>
        <begin position="3"/>
        <end position="94"/>
    </location>
</feature>
<proteinExistence type="predicted"/>
<dbReference type="InterPro" id="IPR050983">
    <property type="entry name" value="GST_Omega/HSP26"/>
</dbReference>
<protein>
    <submittedName>
        <fullName evidence="4">Transporter</fullName>
    </submittedName>
</protein>
<dbReference type="Gene3D" id="1.20.1050.10">
    <property type="match status" value="1"/>
</dbReference>
<sequence>MSQQITLYSAKICPFAHRAEIALAEAKAPFTRYEIDLSNKPQWYAPKVNAASKVPAMTYGGPAVPADQPSPESTKLAESLVLVEFVGDLFPSSGIVPADPVKRAQARFFIEGVSSKLLPAYFALQMKGAPPADFYAALEYLQALLPRAEEGEGAFAVDEYSMADIAITPFLARARMSFDNDLGAWEKGEGPKMWETVTSGRFARLAKYIDDLFARESFKATWDEEYVLTGFKKHFAELRK</sequence>
<organism evidence="4 5">
    <name type="scientific">Ganoderma sinense ZZ0214-1</name>
    <dbReference type="NCBI Taxonomy" id="1077348"/>
    <lineage>
        <taxon>Eukaryota</taxon>
        <taxon>Fungi</taxon>
        <taxon>Dikarya</taxon>
        <taxon>Basidiomycota</taxon>
        <taxon>Agaricomycotina</taxon>
        <taxon>Agaricomycetes</taxon>
        <taxon>Polyporales</taxon>
        <taxon>Polyporaceae</taxon>
        <taxon>Ganoderma</taxon>
    </lineage>
</organism>
<dbReference type="PANTHER" id="PTHR43968">
    <property type="match status" value="1"/>
</dbReference>
<dbReference type="InterPro" id="IPR005442">
    <property type="entry name" value="GST_omega"/>
</dbReference>
<dbReference type="AlphaFoldDB" id="A0A2G8S3A2"/>
<dbReference type="EMBL" id="AYKW01000026">
    <property type="protein sequence ID" value="PIL28232.1"/>
    <property type="molecule type" value="Genomic_DNA"/>
</dbReference>
<dbReference type="SFLD" id="SFLDG00358">
    <property type="entry name" value="Main_(cytGST)"/>
    <property type="match status" value="1"/>
</dbReference>
<dbReference type="PRINTS" id="PR01625">
    <property type="entry name" value="GSTRNSFRASEO"/>
</dbReference>
<evidence type="ECO:0000259" key="2">
    <source>
        <dbReference type="PROSITE" id="PS50404"/>
    </source>
</evidence>
<dbReference type="Gene3D" id="3.40.30.10">
    <property type="entry name" value="Glutaredoxin"/>
    <property type="match status" value="1"/>
</dbReference>
<dbReference type="InterPro" id="IPR010987">
    <property type="entry name" value="Glutathione-S-Trfase_C-like"/>
</dbReference>
<evidence type="ECO:0000313" key="4">
    <source>
        <dbReference type="EMBL" id="PIL28232.1"/>
    </source>
</evidence>
<dbReference type="OrthoDB" id="202840at2759"/>
<comment type="caution">
    <text evidence="4">The sequence shown here is derived from an EMBL/GenBank/DDBJ whole genome shotgun (WGS) entry which is preliminary data.</text>
</comment>
<dbReference type="InterPro" id="IPR004045">
    <property type="entry name" value="Glutathione_S-Trfase_N"/>
</dbReference>